<reference evidence="1 2" key="1">
    <citation type="submission" date="2019-09" db="EMBL/GenBank/DDBJ databases">
        <title>Genome sequence of Adhaeribacter sp. M2.</title>
        <authorList>
            <person name="Srinivasan S."/>
        </authorList>
    </citation>
    <scope>NUCLEOTIDE SEQUENCE [LARGE SCALE GENOMIC DNA]</scope>
    <source>
        <strain evidence="1 2">M2</strain>
    </source>
</reference>
<accession>A0A5N1JAP5</accession>
<gene>
    <name evidence="1" type="ORF">F0P94_03120</name>
</gene>
<dbReference type="AlphaFoldDB" id="A0A5N1JAP5"/>
<name>A0A5N1JAP5_9BACT</name>
<evidence type="ECO:0000313" key="1">
    <source>
        <dbReference type="EMBL" id="KAA9346088.1"/>
    </source>
</evidence>
<comment type="caution">
    <text evidence="1">The sequence shown here is derived from an EMBL/GenBank/DDBJ whole genome shotgun (WGS) entry which is preliminary data.</text>
</comment>
<keyword evidence="2" id="KW-1185">Reference proteome</keyword>
<dbReference type="Proteomes" id="UP000326570">
    <property type="component" value="Unassembled WGS sequence"/>
</dbReference>
<evidence type="ECO:0000313" key="2">
    <source>
        <dbReference type="Proteomes" id="UP000326570"/>
    </source>
</evidence>
<proteinExistence type="predicted"/>
<organism evidence="1 2">
    <name type="scientific">Adhaeribacter soli</name>
    <dbReference type="NCBI Taxonomy" id="2607655"/>
    <lineage>
        <taxon>Bacteria</taxon>
        <taxon>Pseudomonadati</taxon>
        <taxon>Bacteroidota</taxon>
        <taxon>Cytophagia</taxon>
        <taxon>Cytophagales</taxon>
        <taxon>Hymenobacteraceae</taxon>
        <taxon>Adhaeribacter</taxon>
    </lineage>
</organism>
<dbReference type="RefSeq" id="WP_150902231.1">
    <property type="nucleotide sequence ID" value="NZ_VTWT01000001.1"/>
</dbReference>
<protein>
    <submittedName>
        <fullName evidence="1">Uncharacterized protein</fullName>
    </submittedName>
</protein>
<sequence length="86" mass="10014">MLEYSLFRRLPLWSQVEELNRHGILLARRELPGWKIALYSFNNYYVEVWSGKGVNIPATFKKTAGALTILEPYLDTLEAEDLLKIE</sequence>
<dbReference type="EMBL" id="VTWT01000001">
    <property type="protein sequence ID" value="KAA9346088.1"/>
    <property type="molecule type" value="Genomic_DNA"/>
</dbReference>